<dbReference type="PANTHER" id="PTHR36452:SF1">
    <property type="entry name" value="DUF2461 DOMAIN-CONTAINING PROTEIN"/>
    <property type="match status" value="1"/>
</dbReference>
<dbReference type="InterPro" id="IPR012808">
    <property type="entry name" value="CHP02453"/>
</dbReference>
<name>A0ABT3CWM0_9BACT</name>
<proteinExistence type="predicted"/>
<dbReference type="Proteomes" id="UP001300692">
    <property type="component" value="Unassembled WGS sequence"/>
</dbReference>
<dbReference type="Pfam" id="PF09365">
    <property type="entry name" value="DUF2461"/>
    <property type="match status" value="1"/>
</dbReference>
<dbReference type="PANTHER" id="PTHR36452">
    <property type="entry name" value="CHROMOSOME 12, WHOLE GENOME SHOTGUN SEQUENCE"/>
    <property type="match status" value="1"/>
</dbReference>
<organism evidence="1 2">
    <name type="scientific">Reichenbachiella ulvae</name>
    <dbReference type="NCBI Taxonomy" id="2980104"/>
    <lineage>
        <taxon>Bacteria</taxon>
        <taxon>Pseudomonadati</taxon>
        <taxon>Bacteroidota</taxon>
        <taxon>Cytophagia</taxon>
        <taxon>Cytophagales</taxon>
        <taxon>Reichenbachiellaceae</taxon>
        <taxon>Reichenbachiella</taxon>
    </lineage>
</organism>
<gene>
    <name evidence="1" type="ORF">N7U62_15595</name>
</gene>
<evidence type="ECO:0000313" key="2">
    <source>
        <dbReference type="Proteomes" id="UP001300692"/>
    </source>
</evidence>
<sequence>MELKPSLDFLTRLKENNNKVWFDENRKEYESCRAQILEIVQKLIEGIASFDPSLTAVEAKQCIFRINRDIRFSKDKTPYKTNFGALMGAAGRKTEGTGYYFHVAPGHVFTGGGIYKPQPDMLAKIRQEIDYNSADLVKVIEAPGFKERFGEIQGEQLKTAPKGYPKDHPFIHLLRYKSYYVLEEYSDKNACSENFIKKALESYKEAFSFNQFLNDAIN</sequence>
<keyword evidence="2" id="KW-1185">Reference proteome</keyword>
<comment type="caution">
    <text evidence="1">The sequence shown here is derived from an EMBL/GenBank/DDBJ whole genome shotgun (WGS) entry which is preliminary data.</text>
</comment>
<protein>
    <submittedName>
        <fullName evidence="1">DUF2461 domain-containing protein</fullName>
    </submittedName>
</protein>
<accession>A0ABT3CWM0</accession>
<evidence type="ECO:0000313" key="1">
    <source>
        <dbReference type="EMBL" id="MCV9388105.1"/>
    </source>
</evidence>
<dbReference type="NCBIfam" id="TIGR02453">
    <property type="entry name" value="TIGR02453 family protein"/>
    <property type="match status" value="1"/>
</dbReference>
<dbReference type="EMBL" id="JAOYOD010000001">
    <property type="protein sequence ID" value="MCV9388105.1"/>
    <property type="molecule type" value="Genomic_DNA"/>
</dbReference>
<dbReference type="InterPro" id="IPR015996">
    <property type="entry name" value="UCP028451"/>
</dbReference>
<reference evidence="1 2" key="1">
    <citation type="submission" date="2022-10" db="EMBL/GenBank/DDBJ databases">
        <title>Comparative genomics and taxonomic characterization of three novel marine species of genus Reichenbachiella exhibiting antioxidant and polysaccharide degradation activities.</title>
        <authorList>
            <person name="Muhammad N."/>
            <person name="Lee Y.-J."/>
            <person name="Ko J."/>
            <person name="Kim S.-G."/>
        </authorList>
    </citation>
    <scope>NUCLEOTIDE SEQUENCE [LARGE SCALE GENOMIC DNA]</scope>
    <source>
        <strain evidence="1 2">ABR2-5</strain>
    </source>
</reference>
<dbReference type="RefSeq" id="WP_264138931.1">
    <property type="nucleotide sequence ID" value="NZ_JAOYOD010000001.1"/>
</dbReference>
<dbReference type="PIRSF" id="PIRSF028451">
    <property type="entry name" value="UCP028451"/>
    <property type="match status" value="1"/>
</dbReference>